<dbReference type="EMBL" id="JAGBKM010000008">
    <property type="protein sequence ID" value="MBO1530812.1"/>
    <property type="molecule type" value="Genomic_DNA"/>
</dbReference>
<keyword evidence="4" id="KW-1185">Reference proteome</keyword>
<dbReference type="InterPro" id="IPR011990">
    <property type="entry name" value="TPR-like_helical_dom_sf"/>
</dbReference>
<evidence type="ECO:0000313" key="4">
    <source>
        <dbReference type="Proteomes" id="UP000664554"/>
    </source>
</evidence>
<dbReference type="InterPro" id="IPR006597">
    <property type="entry name" value="Sel1-like"/>
</dbReference>
<dbReference type="SMART" id="SM00671">
    <property type="entry name" value="SEL1"/>
    <property type="match status" value="2"/>
</dbReference>
<keyword evidence="2" id="KW-1133">Transmembrane helix</keyword>
<proteinExistence type="predicted"/>
<keyword evidence="2" id="KW-0812">Transmembrane</keyword>
<feature type="transmembrane region" description="Helical" evidence="2">
    <location>
        <begin position="444"/>
        <end position="461"/>
    </location>
</feature>
<dbReference type="SUPFAM" id="SSF81901">
    <property type="entry name" value="HCP-like"/>
    <property type="match status" value="1"/>
</dbReference>
<organism evidence="3 4">
    <name type="scientific">Psychrobacter coccoides</name>
    <dbReference type="NCBI Taxonomy" id="2818440"/>
    <lineage>
        <taxon>Bacteria</taxon>
        <taxon>Pseudomonadati</taxon>
        <taxon>Pseudomonadota</taxon>
        <taxon>Gammaproteobacteria</taxon>
        <taxon>Moraxellales</taxon>
        <taxon>Moraxellaceae</taxon>
        <taxon>Psychrobacter</taxon>
    </lineage>
</organism>
<protein>
    <submittedName>
        <fullName evidence="3">Sel1 repeat family protein</fullName>
    </submittedName>
</protein>
<dbReference type="Gene3D" id="1.25.40.10">
    <property type="entry name" value="Tetratricopeptide repeat domain"/>
    <property type="match status" value="1"/>
</dbReference>
<keyword evidence="2" id="KW-0472">Membrane</keyword>
<name>A0ABS3NN18_9GAMM</name>
<gene>
    <name evidence="3" type="ORF">J3492_06245</name>
</gene>
<feature type="compositionally biased region" description="Polar residues" evidence="1">
    <location>
        <begin position="221"/>
        <end position="247"/>
    </location>
</feature>
<sequence>MSAPNHHKTIPKTSLDYVAEGYWQDFKAAQPVAGGVAYEAQLHECQLDETLASLQRVDTLISHVRRELTKSDRLDETKLLDDDRYRHLLWFLAFYAGRVLARQWHVLAQWYGQSELQNRYPNLVLKVDDFYQQMAVKYRDDIRDDTGVFFALEPIGQRLFGHIDRRFQATQGGGPVTSSLYQAVCARLPKASMAAANDTQNLSQSDNQYQSQSVLMTKTTSGLTKESLDTPTSVKKDQVANTQVSPTPSTPPEAVISPKTTAPTLEMFSQLLLELDDIEVAQSAGVTEYQQARKILDQFERYIAQQQKPRYQVRFSDQHKKARRQALLKLQNAAKLGHTSAMLRMAMYQLLDEGLDTDLESSKEAGVALVKQAADKQDSRAQRLLSKMYYQGVGVAQDLDSGNYWLAQAAKNGHAEAAELEAQWQKAQALITTQQQEQHSIKRYQLLIAVILVLTVLLFIFV</sequence>
<feature type="region of interest" description="Disordered" evidence="1">
    <location>
        <begin position="221"/>
        <end position="259"/>
    </location>
</feature>
<dbReference type="Proteomes" id="UP000664554">
    <property type="component" value="Unassembled WGS sequence"/>
</dbReference>
<evidence type="ECO:0000256" key="1">
    <source>
        <dbReference type="SAM" id="MobiDB-lite"/>
    </source>
</evidence>
<evidence type="ECO:0000256" key="2">
    <source>
        <dbReference type="SAM" id="Phobius"/>
    </source>
</evidence>
<comment type="caution">
    <text evidence="3">The sequence shown here is derived from an EMBL/GenBank/DDBJ whole genome shotgun (WGS) entry which is preliminary data.</text>
</comment>
<accession>A0ABS3NN18</accession>
<evidence type="ECO:0000313" key="3">
    <source>
        <dbReference type="EMBL" id="MBO1530812.1"/>
    </source>
</evidence>
<dbReference type="RefSeq" id="WP_207990946.1">
    <property type="nucleotide sequence ID" value="NZ_JAGBKM010000008.1"/>
</dbReference>
<reference evidence="3 4" key="1">
    <citation type="submission" date="2021-03" db="EMBL/GenBank/DDBJ databases">
        <authorList>
            <person name="Shang D.-D."/>
            <person name="Du Z.-J."/>
            <person name="Chen G.-J."/>
        </authorList>
    </citation>
    <scope>NUCLEOTIDE SEQUENCE [LARGE SCALE GENOMIC DNA]</scope>
    <source>
        <strain evidence="3 4">F1192</strain>
    </source>
</reference>